<evidence type="ECO:0000313" key="1">
    <source>
        <dbReference type="EMBL" id="QBZ65294.1"/>
    </source>
</evidence>
<organism evidence="1 2">
    <name type="scientific">Pyricularia oryzae</name>
    <name type="common">Rice blast fungus</name>
    <name type="synonym">Magnaporthe oryzae</name>
    <dbReference type="NCBI Taxonomy" id="318829"/>
    <lineage>
        <taxon>Eukaryota</taxon>
        <taxon>Fungi</taxon>
        <taxon>Dikarya</taxon>
        <taxon>Ascomycota</taxon>
        <taxon>Pezizomycotina</taxon>
        <taxon>Sordariomycetes</taxon>
        <taxon>Sordariomycetidae</taxon>
        <taxon>Magnaporthales</taxon>
        <taxon>Pyriculariaceae</taxon>
        <taxon>Pyricularia</taxon>
    </lineage>
</organism>
<dbReference type="EMBL" id="CP034209">
    <property type="protein sequence ID" value="QBZ65294.1"/>
    <property type="molecule type" value="Genomic_DNA"/>
</dbReference>
<evidence type="ECO:0000313" key="2">
    <source>
        <dbReference type="Proteomes" id="UP000294847"/>
    </source>
</evidence>
<accession>A0A4P7NS74</accession>
<dbReference type="Proteomes" id="UP000294847">
    <property type="component" value="Chromosome 6"/>
</dbReference>
<protein>
    <submittedName>
        <fullName evidence="1">Uncharacterized protein</fullName>
    </submittedName>
</protein>
<gene>
    <name evidence="1" type="ORF">PoMZ_07001</name>
</gene>
<proteinExistence type="predicted"/>
<name>A0A4P7NS74_PYROR</name>
<dbReference type="AlphaFoldDB" id="A0A4P7NS74"/>
<sequence>MVVRHGVPAMGVRVPVTLGRHVNFVKPQSGVPRDTSLMASRGWGKAVNRSLPILGKHVAVKEREHMPSMAE</sequence>
<reference evidence="1 2" key="1">
    <citation type="journal article" date="2019" name="Mol. Biol. Evol.">
        <title>Blast fungal genomes show frequent chromosomal changes, gene gains and losses, and effector gene turnover.</title>
        <authorList>
            <person name="Gomez Luciano L.B."/>
            <person name="Jason Tsai I."/>
            <person name="Chuma I."/>
            <person name="Tosa Y."/>
            <person name="Chen Y.H."/>
            <person name="Li J.Y."/>
            <person name="Li M.Y."/>
            <person name="Jade Lu M.Y."/>
            <person name="Nakayashiki H."/>
            <person name="Li W.H."/>
        </authorList>
    </citation>
    <scope>NUCLEOTIDE SEQUENCE [LARGE SCALE GENOMIC DNA]</scope>
    <source>
        <strain evidence="1">MZ5-1-6</strain>
    </source>
</reference>